<evidence type="ECO:0008006" key="4">
    <source>
        <dbReference type="Google" id="ProtNLM"/>
    </source>
</evidence>
<evidence type="ECO:0000313" key="3">
    <source>
        <dbReference type="Proteomes" id="UP001430953"/>
    </source>
</evidence>
<proteinExistence type="predicted"/>
<keyword evidence="1" id="KW-0732">Signal</keyword>
<dbReference type="AlphaFoldDB" id="A0AAW2FUM4"/>
<gene>
    <name evidence="2" type="ORF">PUN28_008823</name>
</gene>
<reference evidence="2 3" key="1">
    <citation type="submission" date="2023-03" db="EMBL/GenBank/DDBJ databases">
        <title>High recombination rates correlate with genetic variation in Cardiocondyla obscurior ants.</title>
        <authorList>
            <person name="Errbii M."/>
        </authorList>
    </citation>
    <scope>NUCLEOTIDE SEQUENCE [LARGE SCALE GENOMIC DNA]</scope>
    <source>
        <strain evidence="2">Alpha-2009</strain>
        <tissue evidence="2">Whole body</tissue>
    </source>
</reference>
<accession>A0AAW2FUM4</accession>
<name>A0AAW2FUM4_9HYME</name>
<protein>
    <recommendedName>
        <fullName evidence="4">Secreted protein</fullName>
    </recommendedName>
</protein>
<evidence type="ECO:0000313" key="2">
    <source>
        <dbReference type="EMBL" id="KAL0117676.1"/>
    </source>
</evidence>
<feature type="signal peptide" evidence="1">
    <location>
        <begin position="1"/>
        <end position="17"/>
    </location>
</feature>
<dbReference type="Proteomes" id="UP001430953">
    <property type="component" value="Unassembled WGS sequence"/>
</dbReference>
<evidence type="ECO:0000256" key="1">
    <source>
        <dbReference type="SAM" id="SignalP"/>
    </source>
</evidence>
<sequence>MRLFYIVIALLPVFAMGVEDVACNCEHCDEERVISLEKQATTQATYKKDSNNDGNRIICARDRSFNDRTFPNVCYMVCYNRCTRYRIVEVKENDIKKHVVVAYRPTYYKVRDGAC</sequence>
<feature type="chain" id="PRO_5043609927" description="Secreted protein" evidence="1">
    <location>
        <begin position="18"/>
        <end position="115"/>
    </location>
</feature>
<comment type="caution">
    <text evidence="2">The sequence shown here is derived from an EMBL/GenBank/DDBJ whole genome shotgun (WGS) entry which is preliminary data.</text>
</comment>
<organism evidence="2 3">
    <name type="scientific">Cardiocondyla obscurior</name>
    <dbReference type="NCBI Taxonomy" id="286306"/>
    <lineage>
        <taxon>Eukaryota</taxon>
        <taxon>Metazoa</taxon>
        <taxon>Ecdysozoa</taxon>
        <taxon>Arthropoda</taxon>
        <taxon>Hexapoda</taxon>
        <taxon>Insecta</taxon>
        <taxon>Pterygota</taxon>
        <taxon>Neoptera</taxon>
        <taxon>Endopterygota</taxon>
        <taxon>Hymenoptera</taxon>
        <taxon>Apocrita</taxon>
        <taxon>Aculeata</taxon>
        <taxon>Formicoidea</taxon>
        <taxon>Formicidae</taxon>
        <taxon>Myrmicinae</taxon>
        <taxon>Cardiocondyla</taxon>
    </lineage>
</organism>
<dbReference type="EMBL" id="JADYXP020000008">
    <property type="protein sequence ID" value="KAL0117676.1"/>
    <property type="molecule type" value="Genomic_DNA"/>
</dbReference>
<keyword evidence="3" id="KW-1185">Reference proteome</keyword>